<comment type="caution">
    <text evidence="1">The sequence shown here is derived from an EMBL/GenBank/DDBJ whole genome shotgun (WGS) entry which is preliminary data.</text>
</comment>
<gene>
    <name evidence="1" type="ORF">EDD31_0378</name>
</gene>
<evidence type="ECO:0000313" key="2">
    <source>
        <dbReference type="Proteomes" id="UP000280668"/>
    </source>
</evidence>
<accession>A0A3N2B9T5</accession>
<proteinExistence type="predicted"/>
<name>A0A3N2B9T5_9MICO</name>
<evidence type="ECO:0000313" key="1">
    <source>
        <dbReference type="EMBL" id="ROR72033.1"/>
    </source>
</evidence>
<keyword evidence="2" id="KW-1185">Reference proteome</keyword>
<reference evidence="1 2" key="1">
    <citation type="submission" date="2018-11" db="EMBL/GenBank/DDBJ databases">
        <title>Sequencing the genomes of 1000 actinobacteria strains.</title>
        <authorList>
            <person name="Klenk H.-P."/>
        </authorList>
    </citation>
    <scope>NUCLEOTIDE SEQUENCE [LARGE SCALE GENOMIC DNA]</scope>
    <source>
        <strain evidence="1 2">DSM 11294</strain>
    </source>
</reference>
<protein>
    <submittedName>
        <fullName evidence="1">Uncharacterized protein DUF2505</fullName>
    </submittedName>
</protein>
<dbReference type="OrthoDB" id="3266819at2"/>
<dbReference type="InterPro" id="IPR019639">
    <property type="entry name" value="DUF2505"/>
</dbReference>
<dbReference type="RefSeq" id="WP_123302666.1">
    <property type="nucleotide sequence ID" value="NZ_RKHK01000001.1"/>
</dbReference>
<dbReference type="EMBL" id="RKHK01000001">
    <property type="protein sequence ID" value="ROR72033.1"/>
    <property type="molecule type" value="Genomic_DNA"/>
</dbReference>
<organism evidence="1 2">
    <name type="scientific">Bogoriella caseilytica</name>
    <dbReference type="NCBI Taxonomy" id="56055"/>
    <lineage>
        <taxon>Bacteria</taxon>
        <taxon>Bacillati</taxon>
        <taxon>Actinomycetota</taxon>
        <taxon>Actinomycetes</taxon>
        <taxon>Micrococcales</taxon>
        <taxon>Bogoriellaceae</taxon>
        <taxon>Bogoriella</taxon>
    </lineage>
</organism>
<dbReference type="Proteomes" id="UP000280668">
    <property type="component" value="Unassembled WGS sequence"/>
</dbReference>
<dbReference type="AlphaFoldDB" id="A0A3N2B9T5"/>
<sequence length="164" mass="17671">MRFASTVSYPRDAGQVSRLYASADFARAKLEATTARQIEVTVTHDGESFTVTTQGQLPATVVPESFRGFVGEQIGVRLVEAWGHPGPDGSRRSAFTLIFDGVPVQARGSQQLVPTPDGCEVRYEGEVKASIPLFGRRVEQTAVAAVEQVVETERAIGLEHLAGL</sequence>
<dbReference type="Pfam" id="PF10698">
    <property type="entry name" value="DUF2505"/>
    <property type="match status" value="1"/>
</dbReference>